<gene>
    <name evidence="3" type="ORF">HNR67_005341</name>
</gene>
<evidence type="ECO:0000313" key="4">
    <source>
        <dbReference type="Proteomes" id="UP000533598"/>
    </source>
</evidence>
<evidence type="ECO:0000259" key="2">
    <source>
        <dbReference type="Pfam" id="PF14230"/>
    </source>
</evidence>
<evidence type="ECO:0000256" key="1">
    <source>
        <dbReference type="SAM" id="SignalP"/>
    </source>
</evidence>
<comment type="caution">
    <text evidence="3">The sequence shown here is derived from an EMBL/GenBank/DDBJ whole genome shotgun (WGS) entry which is preliminary data.</text>
</comment>
<evidence type="ECO:0000313" key="3">
    <source>
        <dbReference type="EMBL" id="MBB4679223.1"/>
    </source>
</evidence>
<proteinExistence type="predicted"/>
<organism evidence="3 4">
    <name type="scientific">Crossiella cryophila</name>
    <dbReference type="NCBI Taxonomy" id="43355"/>
    <lineage>
        <taxon>Bacteria</taxon>
        <taxon>Bacillati</taxon>
        <taxon>Actinomycetota</taxon>
        <taxon>Actinomycetes</taxon>
        <taxon>Pseudonocardiales</taxon>
        <taxon>Pseudonocardiaceae</taxon>
        <taxon>Crossiella</taxon>
    </lineage>
</organism>
<dbReference type="Pfam" id="PF14230">
    <property type="entry name" value="DUF4333"/>
    <property type="match status" value="1"/>
</dbReference>
<dbReference type="AlphaFoldDB" id="A0A7W7FW49"/>
<feature type="domain" description="DUF4333" evidence="2">
    <location>
        <begin position="32"/>
        <end position="100"/>
    </location>
</feature>
<feature type="chain" id="PRO_5039412060" description="DUF4333 domain-containing protein" evidence="1">
    <location>
        <begin position="20"/>
        <end position="108"/>
    </location>
</feature>
<keyword evidence="4" id="KW-1185">Reference proteome</keyword>
<reference evidence="3 4" key="1">
    <citation type="submission" date="2020-08" db="EMBL/GenBank/DDBJ databases">
        <title>Sequencing the genomes of 1000 actinobacteria strains.</title>
        <authorList>
            <person name="Klenk H.-P."/>
        </authorList>
    </citation>
    <scope>NUCLEOTIDE SEQUENCE [LARGE SCALE GENOMIC DNA]</scope>
    <source>
        <strain evidence="3 4">DSM 44230</strain>
    </source>
</reference>
<name>A0A7W7FW49_9PSEU</name>
<keyword evidence="1" id="KW-0732">Signal</keyword>
<dbReference type="Proteomes" id="UP000533598">
    <property type="component" value="Unassembled WGS sequence"/>
</dbReference>
<dbReference type="RefSeq" id="WP_185004995.1">
    <property type="nucleotide sequence ID" value="NZ_BAAAUI010000025.1"/>
</dbReference>
<protein>
    <recommendedName>
        <fullName evidence="2">DUF4333 domain-containing protein</fullName>
    </recommendedName>
</protein>
<feature type="signal peptide" evidence="1">
    <location>
        <begin position="1"/>
        <end position="19"/>
    </location>
</feature>
<sequence>MIGNGLARCGVLLLTAALAGCAGPPRGATPPGKPAVPVFDQDRLEFGVRSVLVDRYEVTGLDIVRCPSGQPIEDARIFSCLAVLSGESKQVRVTVRGANGTFEVDRPG</sequence>
<dbReference type="InterPro" id="IPR025637">
    <property type="entry name" value="DUF4333"/>
</dbReference>
<dbReference type="EMBL" id="JACHMH010000001">
    <property type="protein sequence ID" value="MBB4679223.1"/>
    <property type="molecule type" value="Genomic_DNA"/>
</dbReference>
<accession>A0A7W7FW49</accession>